<dbReference type="EMBL" id="JAAGVY010000013">
    <property type="protein sequence ID" value="NEN23667.1"/>
    <property type="molecule type" value="Genomic_DNA"/>
</dbReference>
<reference evidence="3 4" key="1">
    <citation type="submission" date="2020-02" db="EMBL/GenBank/DDBJ databases">
        <title>Out from the shadows clarifying the taxonomy of the family Cryomorphaceae and related taxa by utilizing the GTDB taxonomic framework.</title>
        <authorList>
            <person name="Bowman J.P."/>
        </authorList>
    </citation>
    <scope>NUCLEOTIDE SEQUENCE [LARGE SCALE GENOMIC DNA]</scope>
    <source>
        <strain evidence="3 4">QSSC 1-22</strain>
    </source>
</reference>
<feature type="region of interest" description="Disordered" evidence="1">
    <location>
        <begin position="122"/>
        <end position="148"/>
    </location>
</feature>
<dbReference type="PANTHER" id="PTHR36966">
    <property type="entry name" value="REP-ASSOCIATED TYROSINE TRANSPOSASE"/>
    <property type="match status" value="1"/>
</dbReference>
<dbReference type="GO" id="GO:0043565">
    <property type="term" value="F:sequence-specific DNA binding"/>
    <property type="evidence" value="ECO:0007669"/>
    <property type="project" value="TreeGrafter"/>
</dbReference>
<dbReference type="GO" id="GO:0006313">
    <property type="term" value="P:DNA transposition"/>
    <property type="evidence" value="ECO:0007669"/>
    <property type="project" value="InterPro"/>
</dbReference>
<dbReference type="SUPFAM" id="SSF143422">
    <property type="entry name" value="Transposase IS200-like"/>
    <property type="match status" value="1"/>
</dbReference>
<evidence type="ECO:0000313" key="3">
    <source>
        <dbReference type="EMBL" id="NEN23667.1"/>
    </source>
</evidence>
<feature type="domain" description="Transposase IS200-like" evidence="2">
    <location>
        <begin position="21"/>
        <end position="199"/>
    </location>
</feature>
<dbReference type="Proteomes" id="UP000486602">
    <property type="component" value="Unassembled WGS sequence"/>
</dbReference>
<feature type="compositionally biased region" description="Polar residues" evidence="1">
    <location>
        <begin position="136"/>
        <end position="148"/>
    </location>
</feature>
<gene>
    <name evidence="3" type="ORF">G3O08_09150</name>
</gene>
<dbReference type="RefSeq" id="WP_163285061.1">
    <property type="nucleotide sequence ID" value="NZ_JAAGVY010000013.1"/>
</dbReference>
<accession>A0A7K3WPU3</accession>
<dbReference type="PANTHER" id="PTHR36966:SF1">
    <property type="entry name" value="REP-ASSOCIATED TYROSINE TRANSPOSASE"/>
    <property type="match status" value="1"/>
</dbReference>
<evidence type="ECO:0000256" key="1">
    <source>
        <dbReference type="SAM" id="MobiDB-lite"/>
    </source>
</evidence>
<dbReference type="InterPro" id="IPR002686">
    <property type="entry name" value="Transposase_17"/>
</dbReference>
<evidence type="ECO:0000259" key="2">
    <source>
        <dbReference type="SMART" id="SM01321"/>
    </source>
</evidence>
<evidence type="ECO:0000313" key="4">
    <source>
        <dbReference type="Proteomes" id="UP000486602"/>
    </source>
</evidence>
<dbReference type="InterPro" id="IPR052715">
    <property type="entry name" value="RAYT_transposase"/>
</dbReference>
<sequence length="210" mass="23775">MKKYQNKYRIPSARAQWWNYGWNGAYFITICTAGRKCFFGKIVNDKMDLSRTGILADVFWYTIPQRIPHVELGDFVVMPNHMHGILILNKPGSGESDKSALSPGLPPLPPVVQMLHATSLPDVPDIPDGGSPPPNKNQKMSEMSPNAETVSAIGRSYKSAVTFHANRLGLENGWQPRFHDHIIRDDGEYQRISDYIVSNPQNWKDDKFYS</sequence>
<dbReference type="Gene3D" id="3.30.70.1290">
    <property type="entry name" value="Transposase IS200-like"/>
    <property type="match status" value="1"/>
</dbReference>
<keyword evidence="4" id="KW-1185">Reference proteome</keyword>
<dbReference type="AlphaFoldDB" id="A0A7K3WPU3"/>
<dbReference type="GO" id="GO:0004803">
    <property type="term" value="F:transposase activity"/>
    <property type="evidence" value="ECO:0007669"/>
    <property type="project" value="InterPro"/>
</dbReference>
<dbReference type="SMART" id="SM01321">
    <property type="entry name" value="Y1_Tnp"/>
    <property type="match status" value="1"/>
</dbReference>
<organism evidence="3 4">
    <name type="scientific">Cryomorpha ignava</name>
    <dbReference type="NCBI Taxonomy" id="101383"/>
    <lineage>
        <taxon>Bacteria</taxon>
        <taxon>Pseudomonadati</taxon>
        <taxon>Bacteroidota</taxon>
        <taxon>Flavobacteriia</taxon>
        <taxon>Flavobacteriales</taxon>
        <taxon>Cryomorphaceae</taxon>
        <taxon>Cryomorpha</taxon>
    </lineage>
</organism>
<name>A0A7K3WPU3_9FLAO</name>
<proteinExistence type="predicted"/>
<comment type="caution">
    <text evidence="3">The sequence shown here is derived from an EMBL/GenBank/DDBJ whole genome shotgun (WGS) entry which is preliminary data.</text>
</comment>
<protein>
    <submittedName>
        <fullName evidence="3">Transposase</fullName>
    </submittedName>
</protein>
<dbReference type="InterPro" id="IPR036515">
    <property type="entry name" value="Transposase_17_sf"/>
</dbReference>